<dbReference type="OrthoDB" id="6233852at2759"/>
<evidence type="ECO:0000313" key="5">
    <source>
        <dbReference type="EMBL" id="VDN22512.1"/>
    </source>
</evidence>
<organism evidence="5 6">
    <name type="scientific">Dibothriocephalus latus</name>
    <name type="common">Fish tapeworm</name>
    <name type="synonym">Diphyllobothrium latum</name>
    <dbReference type="NCBI Taxonomy" id="60516"/>
    <lineage>
        <taxon>Eukaryota</taxon>
        <taxon>Metazoa</taxon>
        <taxon>Spiralia</taxon>
        <taxon>Lophotrochozoa</taxon>
        <taxon>Platyhelminthes</taxon>
        <taxon>Cestoda</taxon>
        <taxon>Eucestoda</taxon>
        <taxon>Diphyllobothriidea</taxon>
        <taxon>Diphyllobothriidae</taxon>
        <taxon>Dibothriocephalus</taxon>
    </lineage>
</organism>
<dbReference type="GO" id="GO:0005524">
    <property type="term" value="F:ATP binding"/>
    <property type="evidence" value="ECO:0007669"/>
    <property type="project" value="UniProtKB-KW"/>
</dbReference>
<dbReference type="AlphaFoldDB" id="A0A3P7PRR7"/>
<dbReference type="InterPro" id="IPR011068">
    <property type="entry name" value="NuclTrfase_I-like_C"/>
</dbReference>
<dbReference type="GO" id="GO:0031123">
    <property type="term" value="P:RNA 3'-end processing"/>
    <property type="evidence" value="ECO:0007669"/>
    <property type="project" value="InterPro"/>
</dbReference>
<keyword evidence="1" id="KW-0808">Transferase</keyword>
<dbReference type="EMBL" id="UYRU01072652">
    <property type="protein sequence ID" value="VDN22512.1"/>
    <property type="molecule type" value="Genomic_DNA"/>
</dbReference>
<dbReference type="GO" id="GO:0016779">
    <property type="term" value="F:nucleotidyltransferase activity"/>
    <property type="evidence" value="ECO:0007669"/>
    <property type="project" value="InterPro"/>
</dbReference>
<keyword evidence="2" id="KW-0547">Nucleotide-binding</keyword>
<feature type="region of interest" description="Disordered" evidence="4">
    <location>
        <begin position="78"/>
        <end position="98"/>
    </location>
</feature>
<sequence length="198" mass="22254">MVKKIIRGEAKWTELFEVYDLRQDHRHFLKLELTADDYQELVRLGGLIDSRLRDLASFLEEHDYIRSVRICKVKDRQSVGSPTHWSPGTAPTAVSPSATAGSFCRSWLLGMDIIRAPSSADGTQPKRDVDITPYLANFYNILHERDANTNFLDKLLASYLTWEGNSSNYTHVGASKVLAVNDSLRAVPTSEVESALLN</sequence>
<evidence type="ECO:0000256" key="1">
    <source>
        <dbReference type="ARBA" id="ARBA00022679"/>
    </source>
</evidence>
<keyword evidence="6" id="KW-1185">Reference proteome</keyword>
<evidence type="ECO:0000256" key="2">
    <source>
        <dbReference type="ARBA" id="ARBA00022741"/>
    </source>
</evidence>
<dbReference type="Gene3D" id="3.30.70.590">
    <property type="entry name" value="Poly(A) polymerase predicted RNA binding domain"/>
    <property type="match status" value="1"/>
</dbReference>
<feature type="compositionally biased region" description="Low complexity" evidence="4">
    <location>
        <begin position="86"/>
        <end position="98"/>
    </location>
</feature>
<name>A0A3P7PRR7_DIBLA</name>
<dbReference type="SUPFAM" id="SSF55003">
    <property type="entry name" value="PAP/Archaeal CCA-adding enzyme, C-terminal domain"/>
    <property type="match status" value="1"/>
</dbReference>
<dbReference type="Proteomes" id="UP000281553">
    <property type="component" value="Unassembled WGS sequence"/>
</dbReference>
<accession>A0A3P7PRR7</accession>
<gene>
    <name evidence="5" type="ORF">DILT_LOCUS14074</name>
</gene>
<reference evidence="5 6" key="1">
    <citation type="submission" date="2018-11" db="EMBL/GenBank/DDBJ databases">
        <authorList>
            <consortium name="Pathogen Informatics"/>
        </authorList>
    </citation>
    <scope>NUCLEOTIDE SEQUENCE [LARGE SCALE GENOMIC DNA]</scope>
</reference>
<evidence type="ECO:0000313" key="6">
    <source>
        <dbReference type="Proteomes" id="UP000281553"/>
    </source>
</evidence>
<evidence type="ECO:0000256" key="3">
    <source>
        <dbReference type="ARBA" id="ARBA00022840"/>
    </source>
</evidence>
<evidence type="ECO:0000256" key="4">
    <source>
        <dbReference type="SAM" id="MobiDB-lite"/>
    </source>
</evidence>
<protein>
    <submittedName>
        <fullName evidence="5">Uncharacterized protein</fullName>
    </submittedName>
</protein>
<keyword evidence="3" id="KW-0067">ATP-binding</keyword>
<dbReference type="GO" id="GO:0003723">
    <property type="term" value="F:RNA binding"/>
    <property type="evidence" value="ECO:0007669"/>
    <property type="project" value="InterPro"/>
</dbReference>
<proteinExistence type="predicted"/>